<dbReference type="PROSITE" id="PS51347">
    <property type="entry name" value="PHOSPHOTRIESTERASE_2"/>
    <property type="match status" value="1"/>
</dbReference>
<dbReference type="Gene3D" id="3.20.20.140">
    <property type="entry name" value="Metal-dependent hydrolases"/>
    <property type="match status" value="1"/>
</dbReference>
<feature type="binding site" evidence="3">
    <location>
        <position position="170"/>
    </location>
    <ligand>
        <name>a divalent metal cation</name>
        <dbReference type="ChEBI" id="CHEBI:60240"/>
        <label>1</label>
    </ligand>
</feature>
<protein>
    <submittedName>
        <fullName evidence="4">Phosphotriesterase</fullName>
    </submittedName>
</protein>
<proteinExistence type="predicted"/>
<keyword evidence="2" id="KW-0378">Hydrolase</keyword>
<dbReference type="RefSeq" id="WP_379744489.1">
    <property type="nucleotide sequence ID" value="NZ_JBHSVN010000001.1"/>
</dbReference>
<feature type="binding site" evidence="3">
    <location>
        <position position="28"/>
    </location>
    <ligand>
        <name>a divalent metal cation</name>
        <dbReference type="ChEBI" id="CHEBI:60240"/>
        <label>1</label>
    </ligand>
</feature>
<evidence type="ECO:0000256" key="3">
    <source>
        <dbReference type="PIRSR" id="PIRSR601559-52"/>
    </source>
</evidence>
<feature type="binding site" evidence="3">
    <location>
        <position position="243"/>
    </location>
    <ligand>
        <name>a divalent metal cation</name>
        <dbReference type="ChEBI" id="CHEBI:60240"/>
        <label>2</label>
    </ligand>
</feature>
<keyword evidence="5" id="KW-1185">Reference proteome</keyword>
<evidence type="ECO:0000256" key="1">
    <source>
        <dbReference type="ARBA" id="ARBA00022723"/>
    </source>
</evidence>
<gene>
    <name evidence="4" type="ORF">ACFQE9_11335</name>
</gene>
<feature type="binding site" evidence="3">
    <location>
        <position position="170"/>
    </location>
    <ligand>
        <name>a divalent metal cation</name>
        <dbReference type="ChEBI" id="CHEBI:60240"/>
        <label>2</label>
    </ligand>
</feature>
<evidence type="ECO:0000313" key="4">
    <source>
        <dbReference type="EMBL" id="MFC6893190.1"/>
    </source>
</evidence>
<dbReference type="AlphaFoldDB" id="A0ABD5UXM9"/>
<sequence>MTSDPGSIVTVTGRIDPDSLGTTMTHEHLFIDTVDALYTKPDSAVDRRLAREPVSMETLPYVRRNAMQHRDNMRLDSPEEAVDEVERYVQAGGDAIVDVTPKNAGEDPRAVRRVANATGVTVVHGTAYYVRPVHPDRIARMSVDEIAAEFVDDVETGIDDTDVRAGLIGEIGLSGRIHEAERKVARAAARAALRTGASVNFHPPGRTEHSQRDRTYPTSRWCLEILDLVEEEGLPADRVVMSHMDRTVFEDLTYQRRLAERGAYLEYDLWGMEASLDQYGDAYMSDSRRLEFVTELIDDGHADRLLFSQDVYTKLQRTAYGGFGYAHVLEHVVPLLKKRGVDSDVIDRILVDNPRSVLAFVEPE</sequence>
<dbReference type="PANTHER" id="PTHR10819">
    <property type="entry name" value="PHOSPHOTRIESTERASE-RELATED"/>
    <property type="match status" value="1"/>
</dbReference>
<accession>A0ABD5UXM9</accession>
<dbReference type="Pfam" id="PF02126">
    <property type="entry name" value="PTE"/>
    <property type="match status" value="1"/>
</dbReference>
<name>A0ABD5UXM9_9EURY</name>
<dbReference type="SUPFAM" id="SSF51556">
    <property type="entry name" value="Metallo-dependent hydrolases"/>
    <property type="match status" value="1"/>
</dbReference>
<feature type="binding site" evidence="3">
    <location>
        <position position="310"/>
    </location>
    <ligand>
        <name>a divalent metal cation</name>
        <dbReference type="ChEBI" id="CHEBI:60240"/>
        <label>1</label>
    </ligand>
</feature>
<dbReference type="PANTHER" id="PTHR10819:SF3">
    <property type="entry name" value="PHOSPHOTRIESTERASE-RELATED PROTEIN"/>
    <property type="match status" value="1"/>
</dbReference>
<comment type="cofactor">
    <cofactor evidence="3">
        <name>a divalent metal cation</name>
        <dbReference type="ChEBI" id="CHEBI:60240"/>
    </cofactor>
    <text evidence="3">Binds 2 divalent metal cations per subunit.</text>
</comment>
<dbReference type="EMBL" id="JBHSXL010000009">
    <property type="protein sequence ID" value="MFC6893190.1"/>
    <property type="molecule type" value="Genomic_DNA"/>
</dbReference>
<evidence type="ECO:0000313" key="5">
    <source>
        <dbReference type="Proteomes" id="UP001596296"/>
    </source>
</evidence>
<dbReference type="PIRSF" id="PIRSF016839">
    <property type="entry name" value="PhP"/>
    <property type="match status" value="1"/>
</dbReference>
<dbReference type="InterPro" id="IPR032466">
    <property type="entry name" value="Metal_Hydrolase"/>
</dbReference>
<reference evidence="4 5" key="1">
    <citation type="journal article" date="2019" name="Int. J. Syst. Evol. Microbiol.">
        <title>The Global Catalogue of Microorganisms (GCM) 10K type strain sequencing project: providing services to taxonomists for standard genome sequencing and annotation.</title>
        <authorList>
            <consortium name="The Broad Institute Genomics Platform"/>
            <consortium name="The Broad Institute Genome Sequencing Center for Infectious Disease"/>
            <person name="Wu L."/>
            <person name="Ma J."/>
        </authorList>
    </citation>
    <scope>NUCLEOTIDE SEQUENCE [LARGE SCALE GENOMIC DNA]</scope>
    <source>
        <strain evidence="4 5">SKJ47</strain>
    </source>
</reference>
<comment type="caution">
    <text evidence="4">The sequence shown here is derived from an EMBL/GenBank/DDBJ whole genome shotgun (WGS) entry which is preliminary data.</text>
</comment>
<feature type="binding site" evidence="3">
    <location>
        <position position="26"/>
    </location>
    <ligand>
        <name>a divalent metal cation</name>
        <dbReference type="ChEBI" id="CHEBI:60240"/>
        <label>1</label>
    </ligand>
</feature>
<dbReference type="Proteomes" id="UP001596296">
    <property type="component" value="Unassembled WGS sequence"/>
</dbReference>
<keyword evidence="1 3" id="KW-0479">Metal-binding</keyword>
<dbReference type="GO" id="GO:0046872">
    <property type="term" value="F:metal ion binding"/>
    <property type="evidence" value="ECO:0007669"/>
    <property type="project" value="UniProtKB-KW"/>
</dbReference>
<feature type="binding site" evidence="3">
    <location>
        <position position="202"/>
    </location>
    <ligand>
        <name>a divalent metal cation</name>
        <dbReference type="ChEBI" id="CHEBI:60240"/>
        <label>2</label>
    </ligand>
</feature>
<organism evidence="4 5">
    <name type="scientific">Halopenitus salinus</name>
    <dbReference type="NCBI Taxonomy" id="1198295"/>
    <lineage>
        <taxon>Archaea</taxon>
        <taxon>Methanobacteriati</taxon>
        <taxon>Methanobacteriota</taxon>
        <taxon>Stenosarchaea group</taxon>
        <taxon>Halobacteria</taxon>
        <taxon>Halobacteriales</taxon>
        <taxon>Haloferacaceae</taxon>
        <taxon>Halopenitus</taxon>
    </lineage>
</organism>
<dbReference type="InterPro" id="IPR001559">
    <property type="entry name" value="Phosphotriesterase"/>
</dbReference>
<evidence type="ECO:0000256" key="2">
    <source>
        <dbReference type="ARBA" id="ARBA00022801"/>
    </source>
</evidence>
<dbReference type="GO" id="GO:0016787">
    <property type="term" value="F:hydrolase activity"/>
    <property type="evidence" value="ECO:0007669"/>
    <property type="project" value="UniProtKB-KW"/>
</dbReference>